<feature type="compositionally biased region" description="Low complexity" evidence="1">
    <location>
        <begin position="238"/>
        <end position="253"/>
    </location>
</feature>
<protein>
    <submittedName>
        <fullName evidence="2">Uncharacterized protein</fullName>
    </submittedName>
</protein>
<feature type="region of interest" description="Disordered" evidence="1">
    <location>
        <begin position="308"/>
        <end position="339"/>
    </location>
</feature>
<name>A0A6C0DVZ5_9ZZZZ</name>
<sequence>MAELNGETTNNVIIFINNIQFTLKTKKPKVSKYSNEKGFYHNVLGGAIDKLNEYLRMWDIEYIILPDNIFIDLTQSTPQTIEDIVYKKLLQVIIEQKNVSVYIYASQGAQLTLTIIHDVIFEDFFSIKQKFLYMFGHAFEVAVKRVNFRGHIEFKTKSSFIESKHEALEDLLDEQYSKVIDSVSKMLIVNMQETIMQDEALAIGETSHNTAQTSMNDEAIDTQRRWLDAIMADAASDATAANEDGSPILSLRPIPRPISDETYEDPRRGNPMARPTKKKPTLFKRIKNLVLPSRAKIDPLESIEVIRLGGMKRTQKKRYKKSQKKRYKRRPKRRATKRT</sequence>
<evidence type="ECO:0000313" key="2">
    <source>
        <dbReference type="EMBL" id="QHT21007.1"/>
    </source>
</evidence>
<feature type="region of interest" description="Disordered" evidence="1">
    <location>
        <begin position="238"/>
        <end position="280"/>
    </location>
</feature>
<proteinExistence type="predicted"/>
<reference evidence="2" key="1">
    <citation type="journal article" date="2020" name="Nature">
        <title>Giant virus diversity and host interactions through global metagenomics.</title>
        <authorList>
            <person name="Schulz F."/>
            <person name="Roux S."/>
            <person name="Paez-Espino D."/>
            <person name="Jungbluth S."/>
            <person name="Walsh D.A."/>
            <person name="Denef V.J."/>
            <person name="McMahon K.D."/>
            <person name="Konstantinidis K.T."/>
            <person name="Eloe-Fadrosh E.A."/>
            <person name="Kyrpides N.C."/>
            <person name="Woyke T."/>
        </authorList>
    </citation>
    <scope>NUCLEOTIDE SEQUENCE</scope>
    <source>
        <strain evidence="2">GVMAG-M-3300023174-75</strain>
    </source>
</reference>
<organism evidence="2">
    <name type="scientific">viral metagenome</name>
    <dbReference type="NCBI Taxonomy" id="1070528"/>
    <lineage>
        <taxon>unclassified sequences</taxon>
        <taxon>metagenomes</taxon>
        <taxon>organismal metagenomes</taxon>
    </lineage>
</organism>
<dbReference type="EMBL" id="MN739684">
    <property type="protein sequence ID" value="QHT21007.1"/>
    <property type="molecule type" value="Genomic_DNA"/>
</dbReference>
<dbReference type="AlphaFoldDB" id="A0A6C0DVZ5"/>
<feature type="compositionally biased region" description="Basic residues" evidence="1">
    <location>
        <begin position="313"/>
        <end position="339"/>
    </location>
</feature>
<evidence type="ECO:0000256" key="1">
    <source>
        <dbReference type="SAM" id="MobiDB-lite"/>
    </source>
</evidence>
<accession>A0A6C0DVZ5</accession>